<evidence type="ECO:0008006" key="4">
    <source>
        <dbReference type="Google" id="ProtNLM"/>
    </source>
</evidence>
<gene>
    <name evidence="2" type="ORF">CWB98_06345</name>
</gene>
<evidence type="ECO:0000256" key="1">
    <source>
        <dbReference type="SAM" id="SignalP"/>
    </source>
</evidence>
<dbReference type="EMBL" id="PNCJ01000009">
    <property type="protein sequence ID" value="TMP38347.1"/>
    <property type="molecule type" value="Genomic_DNA"/>
</dbReference>
<dbReference type="AlphaFoldDB" id="A0A5S3X2J7"/>
<name>A0A5S3X2J7_9GAMM</name>
<feature type="chain" id="PRO_5024273500" description="HEAT repeat domain-containing protein" evidence="1">
    <location>
        <begin position="18"/>
        <end position="202"/>
    </location>
</feature>
<comment type="caution">
    <text evidence="2">The sequence shown here is derived from an EMBL/GenBank/DDBJ whole genome shotgun (WGS) entry which is preliminary data.</text>
</comment>
<evidence type="ECO:0000313" key="2">
    <source>
        <dbReference type="EMBL" id="TMP38347.1"/>
    </source>
</evidence>
<dbReference type="Proteomes" id="UP000306719">
    <property type="component" value="Unassembled WGS sequence"/>
</dbReference>
<feature type="signal peptide" evidence="1">
    <location>
        <begin position="1"/>
        <end position="17"/>
    </location>
</feature>
<sequence>MNAFSCFLLFFSLNSFACGFYDTNNKVISGIVKQSLKTAEVYNKEDVEKPRPTPLLSERTKLANLIYAGWDNLGSERYACFVFDMYHHKFDSIGKYEDLIEVYSMPQVKLVLASVLIQSNNRGLIELNRDSIRDYVIKVRNNNHFNTKRSVLIALGTLGDIRDLEYLNSVAAEDDGKGYAEIAKVALSIHKSVRDYIERTRK</sequence>
<dbReference type="OrthoDB" id="9905088at2"/>
<reference evidence="2 3" key="1">
    <citation type="submission" date="2018-01" db="EMBL/GenBank/DDBJ databases">
        <authorList>
            <person name="Paulsen S."/>
            <person name="Gram L.K."/>
        </authorList>
    </citation>
    <scope>NUCLEOTIDE SEQUENCE [LARGE SCALE GENOMIC DNA]</scope>
    <source>
        <strain evidence="2 3">S2599</strain>
    </source>
</reference>
<keyword evidence="1" id="KW-0732">Signal</keyword>
<proteinExistence type="predicted"/>
<reference evidence="3" key="2">
    <citation type="submission" date="2019-06" db="EMBL/GenBank/DDBJ databases">
        <title>Co-occurence of chitin degradation, pigmentation and bioactivity in marine Pseudoalteromonas.</title>
        <authorList>
            <person name="Sonnenschein E.C."/>
            <person name="Bech P.K."/>
        </authorList>
    </citation>
    <scope>NUCLEOTIDE SEQUENCE [LARGE SCALE GENOMIC DNA]</scope>
    <source>
        <strain evidence="3">S2599</strain>
    </source>
</reference>
<evidence type="ECO:0000313" key="3">
    <source>
        <dbReference type="Proteomes" id="UP000306719"/>
    </source>
</evidence>
<protein>
    <recommendedName>
        <fullName evidence="4">HEAT repeat domain-containing protein</fullName>
    </recommendedName>
</protein>
<organism evidence="2 3">
    <name type="scientific">Pseudoalteromonas rubra</name>
    <dbReference type="NCBI Taxonomy" id="43658"/>
    <lineage>
        <taxon>Bacteria</taxon>
        <taxon>Pseudomonadati</taxon>
        <taxon>Pseudomonadota</taxon>
        <taxon>Gammaproteobacteria</taxon>
        <taxon>Alteromonadales</taxon>
        <taxon>Pseudoalteromonadaceae</taxon>
        <taxon>Pseudoalteromonas</taxon>
    </lineage>
</organism>
<accession>A0A5S3X2J7</accession>
<dbReference type="RefSeq" id="WP_138544069.1">
    <property type="nucleotide sequence ID" value="NZ_PNCJ01000009.1"/>
</dbReference>